<keyword evidence="3" id="KW-1185">Reference proteome</keyword>
<dbReference type="EMBL" id="MU001682">
    <property type="protein sequence ID" value="KAF2456713.1"/>
    <property type="molecule type" value="Genomic_DNA"/>
</dbReference>
<gene>
    <name evidence="2" type="ORF">BDY21DRAFT_345881</name>
</gene>
<protein>
    <recommendedName>
        <fullName evidence="4">Secreted protein</fullName>
    </recommendedName>
</protein>
<sequence length="70" mass="7450">MMRGVAKILCSRVCAVALAFAYDRSMQGPLTASISRRRSPSTLAIQSTCKPRKWLTRRIGPSVAGVAGAA</sequence>
<evidence type="ECO:0000256" key="1">
    <source>
        <dbReference type="SAM" id="SignalP"/>
    </source>
</evidence>
<accession>A0A6A6NZS2</accession>
<feature type="signal peptide" evidence="1">
    <location>
        <begin position="1"/>
        <end position="21"/>
    </location>
</feature>
<feature type="chain" id="PRO_5025603382" description="Secreted protein" evidence="1">
    <location>
        <begin position="22"/>
        <end position="70"/>
    </location>
</feature>
<dbReference type="AlphaFoldDB" id="A0A6A6NZS2"/>
<evidence type="ECO:0000313" key="3">
    <source>
        <dbReference type="Proteomes" id="UP000799766"/>
    </source>
</evidence>
<reference evidence="2" key="1">
    <citation type="journal article" date="2020" name="Stud. Mycol.">
        <title>101 Dothideomycetes genomes: a test case for predicting lifestyles and emergence of pathogens.</title>
        <authorList>
            <person name="Haridas S."/>
            <person name="Albert R."/>
            <person name="Binder M."/>
            <person name="Bloem J."/>
            <person name="Labutti K."/>
            <person name="Salamov A."/>
            <person name="Andreopoulos B."/>
            <person name="Baker S."/>
            <person name="Barry K."/>
            <person name="Bills G."/>
            <person name="Bluhm B."/>
            <person name="Cannon C."/>
            <person name="Castanera R."/>
            <person name="Culley D."/>
            <person name="Daum C."/>
            <person name="Ezra D."/>
            <person name="Gonzalez J."/>
            <person name="Henrissat B."/>
            <person name="Kuo A."/>
            <person name="Liang C."/>
            <person name="Lipzen A."/>
            <person name="Lutzoni F."/>
            <person name="Magnuson J."/>
            <person name="Mondo S."/>
            <person name="Nolan M."/>
            <person name="Ohm R."/>
            <person name="Pangilinan J."/>
            <person name="Park H.-J."/>
            <person name="Ramirez L."/>
            <person name="Alfaro M."/>
            <person name="Sun H."/>
            <person name="Tritt A."/>
            <person name="Yoshinaga Y."/>
            <person name="Zwiers L.-H."/>
            <person name="Turgeon B."/>
            <person name="Goodwin S."/>
            <person name="Spatafora J."/>
            <person name="Crous P."/>
            <person name="Grigoriev I."/>
        </authorList>
    </citation>
    <scope>NUCLEOTIDE SEQUENCE</scope>
    <source>
        <strain evidence="2">ATCC 16933</strain>
    </source>
</reference>
<evidence type="ECO:0008006" key="4">
    <source>
        <dbReference type="Google" id="ProtNLM"/>
    </source>
</evidence>
<evidence type="ECO:0000313" key="2">
    <source>
        <dbReference type="EMBL" id="KAF2456713.1"/>
    </source>
</evidence>
<organism evidence="2 3">
    <name type="scientific">Lineolata rhizophorae</name>
    <dbReference type="NCBI Taxonomy" id="578093"/>
    <lineage>
        <taxon>Eukaryota</taxon>
        <taxon>Fungi</taxon>
        <taxon>Dikarya</taxon>
        <taxon>Ascomycota</taxon>
        <taxon>Pezizomycotina</taxon>
        <taxon>Dothideomycetes</taxon>
        <taxon>Dothideomycetes incertae sedis</taxon>
        <taxon>Lineolatales</taxon>
        <taxon>Lineolataceae</taxon>
        <taxon>Lineolata</taxon>
    </lineage>
</organism>
<name>A0A6A6NZS2_9PEZI</name>
<proteinExistence type="predicted"/>
<keyword evidence="1" id="KW-0732">Signal</keyword>
<dbReference type="Proteomes" id="UP000799766">
    <property type="component" value="Unassembled WGS sequence"/>
</dbReference>